<gene>
    <name evidence="1" type="ORF">SCHPADRAFT_615544</name>
</gene>
<sequence>MVGGLAGVGWCADEEEEGRRETRRDSASLFFDAAEASFQLRIAFPCSYPVKRSLSSRNSNVAVGVKVWNRNTRVKRIERNGVAFIRELCASCRVVSVASVGSRPPFLAPPGSTSRHPPMQWGGVINIPSSSLYPSLRRRSSSSLPLFLVLLSFTAANPSRHWRFEHDRALSWPSERERRRMVLLSLTAMCDFKTHAVGENLDLVWAALA</sequence>
<protein>
    <submittedName>
        <fullName evidence="1">Uncharacterized protein</fullName>
    </submittedName>
</protein>
<name>A0A0H2RTU1_9AGAM</name>
<keyword evidence="2" id="KW-1185">Reference proteome</keyword>
<dbReference type="InParanoid" id="A0A0H2RTU1"/>
<evidence type="ECO:0000313" key="2">
    <source>
        <dbReference type="Proteomes" id="UP000053477"/>
    </source>
</evidence>
<dbReference type="EMBL" id="KQ086099">
    <property type="protein sequence ID" value="KLO08256.1"/>
    <property type="molecule type" value="Genomic_DNA"/>
</dbReference>
<accession>A0A0H2RTU1</accession>
<evidence type="ECO:0000313" key="1">
    <source>
        <dbReference type="EMBL" id="KLO08256.1"/>
    </source>
</evidence>
<dbReference type="Proteomes" id="UP000053477">
    <property type="component" value="Unassembled WGS sequence"/>
</dbReference>
<proteinExistence type="predicted"/>
<dbReference type="AlphaFoldDB" id="A0A0H2RTU1"/>
<reference evidence="1 2" key="1">
    <citation type="submission" date="2015-04" db="EMBL/GenBank/DDBJ databases">
        <title>Complete genome sequence of Schizopora paradoxa KUC8140, a cosmopolitan wood degrader in East Asia.</title>
        <authorList>
            <consortium name="DOE Joint Genome Institute"/>
            <person name="Min B."/>
            <person name="Park H."/>
            <person name="Jang Y."/>
            <person name="Kim J.-J."/>
            <person name="Kim K.H."/>
            <person name="Pangilinan J."/>
            <person name="Lipzen A."/>
            <person name="Riley R."/>
            <person name="Grigoriev I.V."/>
            <person name="Spatafora J.W."/>
            <person name="Choi I.-G."/>
        </authorList>
    </citation>
    <scope>NUCLEOTIDE SEQUENCE [LARGE SCALE GENOMIC DNA]</scope>
    <source>
        <strain evidence="1 2">KUC8140</strain>
    </source>
</reference>
<organism evidence="1 2">
    <name type="scientific">Schizopora paradoxa</name>
    <dbReference type="NCBI Taxonomy" id="27342"/>
    <lineage>
        <taxon>Eukaryota</taxon>
        <taxon>Fungi</taxon>
        <taxon>Dikarya</taxon>
        <taxon>Basidiomycota</taxon>
        <taxon>Agaricomycotina</taxon>
        <taxon>Agaricomycetes</taxon>
        <taxon>Hymenochaetales</taxon>
        <taxon>Schizoporaceae</taxon>
        <taxon>Schizopora</taxon>
    </lineage>
</organism>